<keyword evidence="6 14" id="KW-0808">Transferase</keyword>
<evidence type="ECO:0000256" key="15">
    <source>
        <dbReference type="RuleBase" id="RU004249"/>
    </source>
</evidence>
<evidence type="ECO:0000256" key="13">
    <source>
        <dbReference type="PIRSR" id="PIRSR000726-1"/>
    </source>
</evidence>
<proteinExistence type="inferred from homology"/>
<evidence type="ECO:0000256" key="12">
    <source>
        <dbReference type="ARBA" id="ARBA00047872"/>
    </source>
</evidence>
<evidence type="ECO:0000256" key="8">
    <source>
        <dbReference type="ARBA" id="ARBA00022777"/>
    </source>
</evidence>
<dbReference type="UniPathway" id="UPA00034">
    <property type="reaction ID" value="UER00015"/>
</dbReference>
<protein>
    <recommendedName>
        <fullName evidence="14">Aspartokinase</fullName>
        <ecNumber evidence="14">2.7.2.4</ecNumber>
    </recommendedName>
</protein>
<feature type="domain" description="ACT" evidence="16">
    <location>
        <begin position="276"/>
        <end position="355"/>
    </location>
</feature>
<reference evidence="17 18" key="1">
    <citation type="journal article" date="2016" name="Nat. Commun.">
        <title>Thousands of microbial genomes shed light on interconnected biogeochemical processes in an aquifer system.</title>
        <authorList>
            <person name="Anantharaman K."/>
            <person name="Brown C.T."/>
            <person name="Hug L.A."/>
            <person name="Sharon I."/>
            <person name="Castelle C.J."/>
            <person name="Probst A.J."/>
            <person name="Thomas B.C."/>
            <person name="Singh A."/>
            <person name="Wilkins M.J."/>
            <person name="Karaoz U."/>
            <person name="Brodie E.L."/>
            <person name="Williams K.H."/>
            <person name="Hubbard S.S."/>
            <person name="Banfield J.F."/>
        </authorList>
    </citation>
    <scope>NUCLEOTIDE SEQUENCE [LARGE SCALE GENOMIC DNA]</scope>
</reference>
<dbReference type="InterPro" id="IPR036393">
    <property type="entry name" value="AceGlu_kinase-like_sf"/>
</dbReference>
<dbReference type="Gene3D" id="3.30.2130.10">
    <property type="entry name" value="VC0802-like"/>
    <property type="match status" value="1"/>
</dbReference>
<feature type="binding site" evidence="13">
    <location>
        <begin position="173"/>
        <end position="174"/>
    </location>
    <ligand>
        <name>ATP</name>
        <dbReference type="ChEBI" id="CHEBI:30616"/>
    </ligand>
</feature>
<dbReference type="InterPro" id="IPR041740">
    <property type="entry name" value="AKii-LysC-BS"/>
</dbReference>
<evidence type="ECO:0000259" key="16">
    <source>
        <dbReference type="PROSITE" id="PS51671"/>
    </source>
</evidence>
<dbReference type="AlphaFoldDB" id="A0A1F4Q257"/>
<dbReference type="CDD" id="cd04923">
    <property type="entry name" value="ACT_AK-LysC-DapG-like_2"/>
    <property type="match status" value="1"/>
</dbReference>
<comment type="caution">
    <text evidence="17">The sequence shown here is derived from an EMBL/GenBank/DDBJ whole genome shotgun (WGS) entry which is preliminary data.</text>
</comment>
<gene>
    <name evidence="17" type="ORF">A2625_01675</name>
</gene>
<keyword evidence="11" id="KW-0457">Lysine biosynthesis</keyword>
<dbReference type="GO" id="GO:0004072">
    <property type="term" value="F:aspartate kinase activity"/>
    <property type="evidence" value="ECO:0007669"/>
    <property type="project" value="UniProtKB-EC"/>
</dbReference>
<dbReference type="Gene3D" id="3.40.1160.10">
    <property type="entry name" value="Acetylglutamate kinase-like"/>
    <property type="match status" value="1"/>
</dbReference>
<evidence type="ECO:0000256" key="4">
    <source>
        <dbReference type="ARBA" id="ARBA00010122"/>
    </source>
</evidence>
<dbReference type="SUPFAM" id="SSF53633">
    <property type="entry name" value="Carbamate kinase-like"/>
    <property type="match status" value="1"/>
</dbReference>
<comment type="pathway">
    <text evidence="2 15">Amino-acid biosynthesis; L-methionine biosynthesis via de novo pathway; L-homoserine from L-aspartate: step 1/3.</text>
</comment>
<dbReference type="InterPro" id="IPR054352">
    <property type="entry name" value="ACT_Aspartokinase"/>
</dbReference>
<feature type="binding site" evidence="13">
    <location>
        <position position="184"/>
    </location>
    <ligand>
        <name>ATP</name>
        <dbReference type="ChEBI" id="CHEBI:30616"/>
    </ligand>
</feature>
<dbReference type="CDD" id="cd04261">
    <property type="entry name" value="AAK_AKii-LysC-BS"/>
    <property type="match status" value="1"/>
</dbReference>
<dbReference type="GO" id="GO:0005829">
    <property type="term" value="C:cytosol"/>
    <property type="evidence" value="ECO:0007669"/>
    <property type="project" value="TreeGrafter"/>
</dbReference>
<dbReference type="PANTHER" id="PTHR21499:SF3">
    <property type="entry name" value="ASPARTOKINASE"/>
    <property type="match status" value="1"/>
</dbReference>
<dbReference type="EMBL" id="METM01000016">
    <property type="protein sequence ID" value="OGB90028.1"/>
    <property type="molecule type" value="Genomic_DNA"/>
</dbReference>
<dbReference type="EC" id="2.7.2.4" evidence="14"/>
<dbReference type="GO" id="GO:0009089">
    <property type="term" value="P:lysine biosynthetic process via diaminopimelate"/>
    <property type="evidence" value="ECO:0007669"/>
    <property type="project" value="UniProtKB-UniPathway"/>
</dbReference>
<dbReference type="Pfam" id="PF00696">
    <property type="entry name" value="AA_kinase"/>
    <property type="match status" value="1"/>
</dbReference>
<dbReference type="SUPFAM" id="SSF55021">
    <property type="entry name" value="ACT-like"/>
    <property type="match status" value="2"/>
</dbReference>
<dbReference type="CDD" id="cd04913">
    <property type="entry name" value="ACT_AKii-LysC-BS-like_1"/>
    <property type="match status" value="1"/>
</dbReference>
<dbReference type="PANTHER" id="PTHR21499">
    <property type="entry name" value="ASPARTATE KINASE"/>
    <property type="match status" value="1"/>
</dbReference>
<evidence type="ECO:0000256" key="10">
    <source>
        <dbReference type="ARBA" id="ARBA00022915"/>
    </source>
</evidence>
<organism evidence="17 18">
    <name type="scientific">candidate division WOR-1 bacterium RIFCSPHIGHO2_01_FULL_53_15</name>
    <dbReference type="NCBI Taxonomy" id="1802564"/>
    <lineage>
        <taxon>Bacteria</taxon>
        <taxon>Bacillati</taxon>
        <taxon>Saganbacteria</taxon>
    </lineage>
</organism>
<dbReference type="NCBIfam" id="NF005155">
    <property type="entry name" value="PRK06635.1-4"/>
    <property type="match status" value="1"/>
</dbReference>
<sequence length="419" mass="44682">MAIIIHKYGGTSVGTPEKIKNVARRIKKVIDAGNEVVVVVSAMGHTTDELIDLMHKVTDSPDPREYDMLVSTGEQVSAALLAMALQSAGCPAVSLTGGQAGVVTEDIYRKARIKEIKLDRIKKELKGGRVVVITGFQGIDSKGDIITIGRGGSDTSAVAMAAALKADVCDIYTDVDGVYTTDPRIVPEARKLKHISYEEMLELASLGAQVLHPRSVEVASLYGIVIHLRSSLKDDEGTYIGKAPRLTSFARGKEAGKMEKKEAVRGIALDENIAKIGILHVPDKPGTAAKLFGALAKGKINVDMIVQSIHSQGTLADMAFTVERTDMKRAVEVAKKIAAELKAEGVVSDPDVSKVSLVGVGMVSQPGTASKMFETLASEKINIQMITTSEIKISCVIKAEQGKQAVRALHKAFGLEKVA</sequence>
<dbReference type="PROSITE" id="PS00324">
    <property type="entry name" value="ASPARTOKINASE"/>
    <property type="match status" value="1"/>
</dbReference>
<dbReference type="Proteomes" id="UP000178724">
    <property type="component" value="Unassembled WGS sequence"/>
</dbReference>
<feature type="binding site" evidence="13">
    <location>
        <position position="74"/>
    </location>
    <ligand>
        <name>substrate</name>
    </ligand>
</feature>
<feature type="binding site" evidence="13">
    <location>
        <position position="179"/>
    </location>
    <ligand>
        <name>ATP</name>
        <dbReference type="ChEBI" id="CHEBI:30616"/>
    </ligand>
</feature>
<keyword evidence="5 15" id="KW-0028">Amino-acid biosynthesis</keyword>
<dbReference type="InterPro" id="IPR001048">
    <property type="entry name" value="Asp/Glu/Uridylate_kinase"/>
</dbReference>
<evidence type="ECO:0000256" key="5">
    <source>
        <dbReference type="ARBA" id="ARBA00022605"/>
    </source>
</evidence>
<dbReference type="UniPathway" id="UPA00051">
    <property type="reaction ID" value="UER00462"/>
</dbReference>
<dbReference type="NCBIfam" id="TIGR00657">
    <property type="entry name" value="asp_kinases"/>
    <property type="match status" value="1"/>
</dbReference>
<dbReference type="FunFam" id="3.40.1160.10:FF:000002">
    <property type="entry name" value="Aspartokinase"/>
    <property type="match status" value="1"/>
</dbReference>
<dbReference type="InterPro" id="IPR001341">
    <property type="entry name" value="Asp_kinase"/>
</dbReference>
<dbReference type="InterPro" id="IPR045865">
    <property type="entry name" value="ACT-like_dom_sf"/>
</dbReference>
<dbReference type="FunFam" id="3.30.2130.10:FF:000002">
    <property type="entry name" value="Aspartokinase"/>
    <property type="match status" value="1"/>
</dbReference>
<dbReference type="GO" id="GO:0009090">
    <property type="term" value="P:homoserine biosynthetic process"/>
    <property type="evidence" value="ECO:0007669"/>
    <property type="project" value="TreeGrafter"/>
</dbReference>
<dbReference type="NCBIfam" id="NF005154">
    <property type="entry name" value="PRK06635.1-2"/>
    <property type="match status" value="1"/>
</dbReference>
<comment type="pathway">
    <text evidence="3 15">Amino-acid biosynthesis; L-threonine biosynthesis; L-threonine from L-aspartate: step 1/5.</text>
</comment>
<dbReference type="PROSITE" id="PS51671">
    <property type="entry name" value="ACT"/>
    <property type="match status" value="2"/>
</dbReference>
<dbReference type="GO" id="GO:0009088">
    <property type="term" value="P:threonine biosynthetic process"/>
    <property type="evidence" value="ECO:0007669"/>
    <property type="project" value="UniProtKB-UniPathway"/>
</dbReference>
<evidence type="ECO:0000256" key="2">
    <source>
        <dbReference type="ARBA" id="ARBA00004986"/>
    </source>
</evidence>
<keyword evidence="9 13" id="KW-0067">ATP-binding</keyword>
<dbReference type="Pfam" id="PF22468">
    <property type="entry name" value="ACT_9"/>
    <property type="match status" value="2"/>
</dbReference>
<keyword evidence="7 13" id="KW-0547">Nucleotide-binding</keyword>
<evidence type="ECO:0000256" key="3">
    <source>
        <dbReference type="ARBA" id="ARBA00005139"/>
    </source>
</evidence>
<keyword evidence="8 14" id="KW-0418">Kinase</keyword>
<name>A0A1F4Q257_UNCSA</name>
<comment type="catalytic activity">
    <reaction evidence="12 14">
        <text>L-aspartate + ATP = 4-phospho-L-aspartate + ADP</text>
        <dbReference type="Rhea" id="RHEA:23776"/>
        <dbReference type="ChEBI" id="CHEBI:29991"/>
        <dbReference type="ChEBI" id="CHEBI:30616"/>
        <dbReference type="ChEBI" id="CHEBI:57535"/>
        <dbReference type="ChEBI" id="CHEBI:456216"/>
        <dbReference type="EC" id="2.7.2.4"/>
    </reaction>
</comment>
<evidence type="ECO:0000256" key="14">
    <source>
        <dbReference type="RuleBase" id="RU003448"/>
    </source>
</evidence>
<evidence type="ECO:0000256" key="6">
    <source>
        <dbReference type="ARBA" id="ARBA00022679"/>
    </source>
</evidence>
<dbReference type="GO" id="GO:0005524">
    <property type="term" value="F:ATP binding"/>
    <property type="evidence" value="ECO:0007669"/>
    <property type="project" value="UniProtKB-KW"/>
</dbReference>
<dbReference type="InterPro" id="IPR018042">
    <property type="entry name" value="Aspartate_kinase_CS"/>
</dbReference>
<keyword evidence="10" id="KW-0220">Diaminopimelate biosynthesis</keyword>
<comment type="similarity">
    <text evidence="4 14">Belongs to the aspartokinase family.</text>
</comment>
<dbReference type="InterPro" id="IPR005260">
    <property type="entry name" value="Asp_kin_monofn"/>
</dbReference>
<dbReference type="PIRSF" id="PIRSF000726">
    <property type="entry name" value="Asp_kin"/>
    <property type="match status" value="1"/>
</dbReference>
<comment type="pathway">
    <text evidence="1 15">Amino-acid biosynthesis; L-lysine biosynthesis via DAP pathway; (S)-tetrahydrodipicolinate from L-aspartate: step 1/4.</text>
</comment>
<dbReference type="InterPro" id="IPR002912">
    <property type="entry name" value="ACT_dom"/>
</dbReference>
<feature type="binding site" evidence="13">
    <location>
        <begin position="7"/>
        <end position="10"/>
    </location>
    <ligand>
        <name>ATP</name>
        <dbReference type="ChEBI" id="CHEBI:30616"/>
    </ligand>
</feature>
<evidence type="ECO:0000256" key="9">
    <source>
        <dbReference type="ARBA" id="ARBA00022840"/>
    </source>
</evidence>
<dbReference type="UniPathway" id="UPA00050">
    <property type="reaction ID" value="UER00461"/>
</dbReference>
<evidence type="ECO:0000256" key="11">
    <source>
        <dbReference type="ARBA" id="ARBA00023154"/>
    </source>
</evidence>
<accession>A0A1F4Q257</accession>
<evidence type="ECO:0000313" key="17">
    <source>
        <dbReference type="EMBL" id="OGB90028.1"/>
    </source>
</evidence>
<evidence type="ECO:0000313" key="18">
    <source>
        <dbReference type="Proteomes" id="UP000178724"/>
    </source>
</evidence>
<dbReference type="GO" id="GO:0019877">
    <property type="term" value="P:diaminopimelate biosynthetic process"/>
    <property type="evidence" value="ECO:0007669"/>
    <property type="project" value="UniProtKB-KW"/>
</dbReference>
<feature type="binding site" evidence="13">
    <location>
        <position position="47"/>
    </location>
    <ligand>
        <name>substrate</name>
    </ligand>
</feature>
<dbReference type="NCBIfam" id="TIGR00656">
    <property type="entry name" value="asp_kin_monofn"/>
    <property type="match status" value="1"/>
</dbReference>
<evidence type="ECO:0000256" key="1">
    <source>
        <dbReference type="ARBA" id="ARBA00004766"/>
    </source>
</evidence>
<evidence type="ECO:0000256" key="7">
    <source>
        <dbReference type="ARBA" id="ARBA00022741"/>
    </source>
</evidence>
<feature type="domain" description="ACT" evidence="16">
    <location>
        <begin position="357"/>
        <end position="419"/>
    </location>
</feature>